<keyword evidence="1" id="KW-0560">Oxidoreductase</keyword>
<name>X8DJP1_MYCXE</name>
<organism evidence="1">
    <name type="scientific">Mycobacterium xenopi 4042</name>
    <dbReference type="NCBI Taxonomy" id="1299334"/>
    <lineage>
        <taxon>Bacteria</taxon>
        <taxon>Bacillati</taxon>
        <taxon>Actinomycetota</taxon>
        <taxon>Actinomycetes</taxon>
        <taxon>Mycobacteriales</taxon>
        <taxon>Mycobacteriaceae</taxon>
        <taxon>Mycobacterium</taxon>
    </lineage>
</organism>
<proteinExistence type="predicted"/>
<comment type="caution">
    <text evidence="1">The sequence shown here is derived from an EMBL/GenBank/DDBJ whole genome shotgun (WGS) entry which is preliminary data.</text>
</comment>
<dbReference type="AlphaFoldDB" id="X8DJP1"/>
<reference evidence="1" key="1">
    <citation type="submission" date="2014-01" db="EMBL/GenBank/DDBJ databases">
        <authorList>
            <person name="Brown-Elliot B."/>
            <person name="Wallace R."/>
            <person name="Lenaerts A."/>
            <person name="Ordway D."/>
            <person name="DeGroote M.A."/>
            <person name="Parker T."/>
            <person name="Sizemore C."/>
            <person name="Tallon L.J."/>
            <person name="Sadzewicz L.K."/>
            <person name="Sengamalay N."/>
            <person name="Fraser C.M."/>
            <person name="Hine E."/>
            <person name="Shefchek K.A."/>
            <person name="Das S.P."/>
            <person name="Tettelin H."/>
        </authorList>
    </citation>
    <scope>NUCLEOTIDE SEQUENCE [LARGE SCALE GENOMIC DNA]</scope>
    <source>
        <strain evidence="1">4042</strain>
    </source>
</reference>
<dbReference type="EMBL" id="JAOB01000013">
    <property type="protein sequence ID" value="EUA68827.1"/>
    <property type="molecule type" value="Genomic_DNA"/>
</dbReference>
<sequence>MADPSLLVSRLTAGDPALAPAGRDLLYILAPAPTPLSGLSIGT</sequence>
<evidence type="ECO:0000313" key="1">
    <source>
        <dbReference type="EMBL" id="EUA68827.1"/>
    </source>
</evidence>
<dbReference type="EC" id="1.3.99.-" evidence="1"/>
<accession>X8DJP1</accession>
<gene>
    <name evidence="1" type="ORF">I553_2015</name>
</gene>
<protein>
    <submittedName>
        <fullName evidence="1">Four-step phytoene desaturase domain protein</fullName>
        <ecNumber evidence="1">1.3.99.-</ecNumber>
    </submittedName>
</protein>
<dbReference type="PATRIC" id="fig|1299334.3.peg.1506"/>
<dbReference type="GO" id="GO:0016491">
    <property type="term" value="F:oxidoreductase activity"/>
    <property type="evidence" value="ECO:0007669"/>
    <property type="project" value="UniProtKB-KW"/>
</dbReference>